<name>A0ABX3IGT6_9BACT</name>
<dbReference type="EMBL" id="LBFC01000022">
    <property type="protein sequence ID" value="ONN26650.1"/>
    <property type="molecule type" value="Genomic_DNA"/>
</dbReference>
<dbReference type="Proteomes" id="UP000242616">
    <property type="component" value="Unassembled WGS sequence"/>
</dbReference>
<keyword evidence="1" id="KW-0175">Coiled coil</keyword>
<organism evidence="3 4">
    <name type="scientific">Thermosipho affectus</name>
    <dbReference type="NCBI Taxonomy" id="660294"/>
    <lineage>
        <taxon>Bacteria</taxon>
        <taxon>Thermotogati</taxon>
        <taxon>Thermotogota</taxon>
        <taxon>Thermotogae</taxon>
        <taxon>Thermotogales</taxon>
        <taxon>Fervidobacteriaceae</taxon>
        <taxon>Thermosipho</taxon>
    </lineage>
</organism>
<reference evidence="3 4" key="1">
    <citation type="submission" date="2015-06" db="EMBL/GenBank/DDBJ databases">
        <title>Genome sequencing of Thermotogales isolates from hydrothermal vents.</title>
        <authorList>
            <person name="Haverkamp T.H."/>
            <person name="Kublanov I.V."/>
            <person name="Nesbo C.L."/>
        </authorList>
    </citation>
    <scope>NUCLEOTIDE SEQUENCE [LARGE SCALE GENOMIC DNA]</scope>
    <source>
        <strain evidence="4">ik275mar</strain>
    </source>
</reference>
<evidence type="ECO:0000313" key="3">
    <source>
        <dbReference type="EMBL" id="ONN26650.1"/>
    </source>
</evidence>
<sequence length="315" mass="36490">MEKKNKLLKFLIAFVIAVLVISEILLFSYFNFLLKNVYGVDESLFSNFKSYAAYLLNKVPILNRYVKYESLSVNEPKKYFTEIFESYKKNIEGLIKQSEEKLKEAEKLRKQNEILYNSLKRIEDEWKEKKISEELSKTKVFDTAKNLNKLVEIFKNGDANELVPLMNSKDVNVETLAVVFQQLAPDLRSEMVQALAKVNPTKAAAVVNKIYNVNEILSNLNEKLEFLKKEIDKLYTLQSQLISLEGFNKAVKGYLSSLSENEIYSMINLYKDSPRIVYYLLSNVDVSITKRILKRLKDENEKLFVELIKLGGGIE</sequence>
<evidence type="ECO:0000256" key="2">
    <source>
        <dbReference type="SAM" id="Phobius"/>
    </source>
</evidence>
<feature type="transmembrane region" description="Helical" evidence="2">
    <location>
        <begin position="7"/>
        <end position="30"/>
    </location>
</feature>
<dbReference type="RefSeq" id="WP_077198547.1">
    <property type="nucleotide sequence ID" value="NZ_LBFC01000022.1"/>
</dbReference>
<keyword evidence="4" id="KW-1185">Reference proteome</keyword>
<gene>
    <name evidence="3" type="ORF">XJ44_07170</name>
</gene>
<proteinExistence type="predicted"/>
<protein>
    <submittedName>
        <fullName evidence="3">Uncharacterized protein</fullName>
    </submittedName>
</protein>
<feature type="coiled-coil region" evidence="1">
    <location>
        <begin position="88"/>
        <end position="125"/>
    </location>
</feature>
<evidence type="ECO:0000256" key="1">
    <source>
        <dbReference type="SAM" id="Coils"/>
    </source>
</evidence>
<keyword evidence="2" id="KW-1133">Transmembrane helix</keyword>
<comment type="caution">
    <text evidence="3">The sequence shown here is derived from an EMBL/GenBank/DDBJ whole genome shotgun (WGS) entry which is preliminary data.</text>
</comment>
<feature type="coiled-coil region" evidence="1">
    <location>
        <begin position="210"/>
        <end position="237"/>
    </location>
</feature>
<keyword evidence="2" id="KW-0812">Transmembrane</keyword>
<accession>A0ABX3IGT6</accession>
<keyword evidence="2" id="KW-0472">Membrane</keyword>
<evidence type="ECO:0000313" key="4">
    <source>
        <dbReference type="Proteomes" id="UP000242616"/>
    </source>
</evidence>